<dbReference type="InterPro" id="IPR019096">
    <property type="entry name" value="YopX_protein"/>
</dbReference>
<comment type="caution">
    <text evidence="2">The sequence shown here is derived from an EMBL/GenBank/DDBJ whole genome shotgun (WGS) entry which is preliminary data.</text>
</comment>
<dbReference type="Gene3D" id="2.30.30.290">
    <property type="entry name" value="YopX-like domains"/>
    <property type="match status" value="1"/>
</dbReference>
<proteinExistence type="predicted"/>
<evidence type="ECO:0000313" key="2">
    <source>
        <dbReference type="EMBL" id="MBC8581531.1"/>
    </source>
</evidence>
<reference evidence="2" key="1">
    <citation type="submission" date="2020-08" db="EMBL/GenBank/DDBJ databases">
        <title>Genome public.</title>
        <authorList>
            <person name="Liu C."/>
            <person name="Sun Q."/>
        </authorList>
    </citation>
    <scope>NUCLEOTIDE SEQUENCE</scope>
    <source>
        <strain evidence="2">NSJ-12</strain>
    </source>
</reference>
<feature type="domain" description="YopX protein" evidence="1">
    <location>
        <begin position="8"/>
        <end position="143"/>
    </location>
</feature>
<sequence>MKQVRAIKFRAWDAKYKYMNYKVMVGMYGDNVMDDENYTACSMWIEPKKVDYKCEPHWGNFEPYHKDILLMQYTGLKDNNGKEIYEGDIVEAQCIGGRDFKGVVKFYDCEFVIDNGEDAIPLFDKVDLRIVMGNIYENPELLEVLNDIRRQEIIKGLEDLKDHCEDMCGEEGDQWAKDVQILNEAICLIGKI</sequence>
<dbReference type="EMBL" id="JACRSY010000058">
    <property type="protein sequence ID" value="MBC8581531.1"/>
    <property type="molecule type" value="Genomic_DNA"/>
</dbReference>
<organism evidence="2 3">
    <name type="scientific">Zhenhengia yiwuensis</name>
    <dbReference type="NCBI Taxonomy" id="2763666"/>
    <lineage>
        <taxon>Bacteria</taxon>
        <taxon>Bacillati</taxon>
        <taxon>Bacillota</taxon>
        <taxon>Clostridia</taxon>
        <taxon>Lachnospirales</taxon>
        <taxon>Lachnospiraceae</taxon>
        <taxon>Zhenhengia</taxon>
    </lineage>
</organism>
<evidence type="ECO:0000259" key="1">
    <source>
        <dbReference type="Pfam" id="PF09643"/>
    </source>
</evidence>
<dbReference type="AlphaFoldDB" id="A0A926EHY5"/>
<dbReference type="Proteomes" id="UP000655830">
    <property type="component" value="Unassembled WGS sequence"/>
</dbReference>
<dbReference type="InterPro" id="IPR023385">
    <property type="entry name" value="YopX-like_C"/>
</dbReference>
<dbReference type="NCBIfam" id="TIGR01671">
    <property type="entry name" value="phage_TIGR01671"/>
    <property type="match status" value="1"/>
</dbReference>
<dbReference type="SUPFAM" id="SSF159006">
    <property type="entry name" value="YopX-like"/>
    <property type="match status" value="1"/>
</dbReference>
<keyword evidence="3" id="KW-1185">Reference proteome</keyword>
<accession>A0A926EHY5</accession>
<name>A0A926EHY5_9FIRM</name>
<dbReference type="InterPro" id="IPR010024">
    <property type="entry name" value="CHP16711"/>
</dbReference>
<protein>
    <recommendedName>
        <fullName evidence="1">YopX protein domain-containing protein</fullName>
    </recommendedName>
</protein>
<evidence type="ECO:0000313" key="3">
    <source>
        <dbReference type="Proteomes" id="UP000655830"/>
    </source>
</evidence>
<dbReference type="Pfam" id="PF09643">
    <property type="entry name" value="YopX"/>
    <property type="match status" value="1"/>
</dbReference>
<gene>
    <name evidence="2" type="ORF">H8718_18775</name>
</gene>